<feature type="region of interest" description="Disordered" evidence="1">
    <location>
        <begin position="17"/>
        <end position="50"/>
    </location>
</feature>
<protein>
    <submittedName>
        <fullName evidence="2">Uncharacterized protein</fullName>
    </submittedName>
</protein>
<evidence type="ECO:0000256" key="1">
    <source>
        <dbReference type="SAM" id="MobiDB-lite"/>
    </source>
</evidence>
<feature type="compositionally biased region" description="Basic residues" evidence="1">
    <location>
        <begin position="34"/>
        <end position="43"/>
    </location>
</feature>
<dbReference type="EMBL" id="QROI01000003">
    <property type="protein sequence ID" value="RHL18204.1"/>
    <property type="molecule type" value="Genomic_DNA"/>
</dbReference>
<sequence>MSDDSMTNEIINIKYKRLMTQKKKNQNEQEVKTKATKSRRKSSKKEINPQNVDLCVQEETVQENPIDENIEDEEFTFVTEEILDTIKPDEDCEEECNPEYDAILAKFDKTLEEIDERFKSNEELTERLLKEHQECESFIDEFLNEDD</sequence>
<accession>A0A415JBN7</accession>
<gene>
    <name evidence="2" type="ORF">DW035_02525</name>
</gene>
<evidence type="ECO:0000313" key="3">
    <source>
        <dbReference type="Proteomes" id="UP000284916"/>
    </source>
</evidence>
<reference evidence="2 3" key="1">
    <citation type="submission" date="2018-08" db="EMBL/GenBank/DDBJ databases">
        <title>A genome reference for cultivated species of the human gut microbiota.</title>
        <authorList>
            <person name="Zou Y."/>
            <person name="Xue W."/>
            <person name="Luo G."/>
        </authorList>
    </citation>
    <scope>NUCLEOTIDE SEQUENCE [LARGE SCALE GENOMIC DNA]</scope>
    <source>
        <strain evidence="2 3">AF39-11</strain>
    </source>
</reference>
<dbReference type="AlphaFoldDB" id="A0A415JBN7"/>
<evidence type="ECO:0000313" key="2">
    <source>
        <dbReference type="EMBL" id="RHL18204.1"/>
    </source>
</evidence>
<comment type="caution">
    <text evidence="2">The sequence shown here is derived from an EMBL/GenBank/DDBJ whole genome shotgun (WGS) entry which is preliminary data.</text>
</comment>
<proteinExistence type="predicted"/>
<name>A0A415JBN7_9BACT</name>
<organism evidence="2 3">
    <name type="scientific">Phocaeicola plebeius</name>
    <dbReference type="NCBI Taxonomy" id="310297"/>
    <lineage>
        <taxon>Bacteria</taxon>
        <taxon>Pseudomonadati</taxon>
        <taxon>Bacteroidota</taxon>
        <taxon>Bacteroidia</taxon>
        <taxon>Bacteroidales</taxon>
        <taxon>Bacteroidaceae</taxon>
        <taxon>Phocaeicola</taxon>
    </lineage>
</organism>
<dbReference type="Proteomes" id="UP000284916">
    <property type="component" value="Unassembled WGS sequence"/>
</dbReference>